<dbReference type="Pfam" id="PF08245">
    <property type="entry name" value="Mur_ligase_M"/>
    <property type="match status" value="1"/>
</dbReference>
<dbReference type="GO" id="GO:0005737">
    <property type="term" value="C:cytoplasm"/>
    <property type="evidence" value="ECO:0007669"/>
    <property type="project" value="TreeGrafter"/>
</dbReference>
<evidence type="ECO:0000259" key="13">
    <source>
        <dbReference type="Pfam" id="PF08245"/>
    </source>
</evidence>
<evidence type="ECO:0000256" key="11">
    <source>
        <dbReference type="PIRNR" id="PIRNR001563"/>
    </source>
</evidence>
<protein>
    <recommendedName>
        <fullName evidence="3">tetrahydrofolate synthase</fullName>
        <ecNumber evidence="3">6.3.2.17</ecNumber>
    </recommendedName>
    <alternativeName>
        <fullName evidence="9">Tetrahydrofolylpolyglutamate synthase</fullName>
    </alternativeName>
</protein>
<dbReference type="RefSeq" id="WP_177715040.1">
    <property type="nucleotide sequence ID" value="NZ_JACRSQ010000002.1"/>
</dbReference>
<comment type="similarity">
    <text evidence="2 11">Belongs to the folylpolyglutamate synthase family.</text>
</comment>
<comment type="caution">
    <text evidence="14">The sequence shown here is derived from an EMBL/GenBank/DDBJ whole genome shotgun (WGS) entry which is preliminary data.</text>
</comment>
<dbReference type="Proteomes" id="UP000657006">
    <property type="component" value="Unassembled WGS sequence"/>
</dbReference>
<accession>A0A926DPY7</accession>
<evidence type="ECO:0000256" key="8">
    <source>
        <dbReference type="ARBA" id="ARBA00022842"/>
    </source>
</evidence>
<dbReference type="Pfam" id="PF02875">
    <property type="entry name" value="Mur_ligase_C"/>
    <property type="match status" value="1"/>
</dbReference>
<dbReference type="Gene3D" id="3.40.1190.10">
    <property type="entry name" value="Mur-like, catalytic domain"/>
    <property type="match status" value="1"/>
</dbReference>
<name>A0A926DPY7_9FIRM</name>
<dbReference type="GO" id="GO:0046872">
    <property type="term" value="F:metal ion binding"/>
    <property type="evidence" value="ECO:0007669"/>
    <property type="project" value="UniProtKB-KW"/>
</dbReference>
<evidence type="ECO:0000256" key="4">
    <source>
        <dbReference type="ARBA" id="ARBA00022598"/>
    </source>
</evidence>
<dbReference type="FunFam" id="3.40.1190.10:FF:000011">
    <property type="entry name" value="Folylpolyglutamate synthase/dihydrofolate synthase"/>
    <property type="match status" value="1"/>
</dbReference>
<dbReference type="AlphaFoldDB" id="A0A926DPY7"/>
<dbReference type="GO" id="GO:0005524">
    <property type="term" value="F:ATP binding"/>
    <property type="evidence" value="ECO:0007669"/>
    <property type="project" value="UniProtKB-KW"/>
</dbReference>
<dbReference type="Gene3D" id="3.90.190.20">
    <property type="entry name" value="Mur ligase, C-terminal domain"/>
    <property type="match status" value="1"/>
</dbReference>
<dbReference type="SUPFAM" id="SSF53244">
    <property type="entry name" value="MurD-like peptide ligases, peptide-binding domain"/>
    <property type="match status" value="1"/>
</dbReference>
<evidence type="ECO:0000313" key="14">
    <source>
        <dbReference type="EMBL" id="MBC8542371.1"/>
    </source>
</evidence>
<dbReference type="SUPFAM" id="SSF53623">
    <property type="entry name" value="MurD-like peptide ligases, catalytic domain"/>
    <property type="match status" value="1"/>
</dbReference>
<evidence type="ECO:0000256" key="10">
    <source>
        <dbReference type="ARBA" id="ARBA00047493"/>
    </source>
</evidence>
<evidence type="ECO:0000256" key="1">
    <source>
        <dbReference type="ARBA" id="ARBA00001946"/>
    </source>
</evidence>
<dbReference type="InterPro" id="IPR018109">
    <property type="entry name" value="Folylpolyglutamate_synth_CS"/>
</dbReference>
<dbReference type="PROSITE" id="PS01012">
    <property type="entry name" value="FOLYLPOLYGLU_SYNT_2"/>
    <property type="match status" value="1"/>
</dbReference>
<keyword evidence="7 11" id="KW-0067">ATP-binding</keyword>
<evidence type="ECO:0000256" key="5">
    <source>
        <dbReference type="ARBA" id="ARBA00022723"/>
    </source>
</evidence>
<dbReference type="PANTHER" id="PTHR11136:SF0">
    <property type="entry name" value="DIHYDROFOLATE SYNTHETASE-RELATED"/>
    <property type="match status" value="1"/>
</dbReference>
<keyword evidence="8" id="KW-0460">Magnesium</keyword>
<evidence type="ECO:0000256" key="3">
    <source>
        <dbReference type="ARBA" id="ARBA00013025"/>
    </source>
</evidence>
<dbReference type="GO" id="GO:0008841">
    <property type="term" value="F:dihydrofolate synthase activity"/>
    <property type="evidence" value="ECO:0007669"/>
    <property type="project" value="TreeGrafter"/>
</dbReference>
<evidence type="ECO:0000256" key="2">
    <source>
        <dbReference type="ARBA" id="ARBA00008276"/>
    </source>
</evidence>
<dbReference type="InterPro" id="IPR036565">
    <property type="entry name" value="Mur-like_cat_sf"/>
</dbReference>
<comment type="catalytic activity">
    <reaction evidence="10">
        <text>(6S)-5,6,7,8-tetrahydrofolyl-(gamma-L-Glu)(n) + L-glutamate + ATP = (6S)-5,6,7,8-tetrahydrofolyl-(gamma-L-Glu)(n+1) + ADP + phosphate + H(+)</text>
        <dbReference type="Rhea" id="RHEA:10580"/>
        <dbReference type="Rhea" id="RHEA-COMP:14738"/>
        <dbReference type="Rhea" id="RHEA-COMP:14740"/>
        <dbReference type="ChEBI" id="CHEBI:15378"/>
        <dbReference type="ChEBI" id="CHEBI:29985"/>
        <dbReference type="ChEBI" id="CHEBI:30616"/>
        <dbReference type="ChEBI" id="CHEBI:43474"/>
        <dbReference type="ChEBI" id="CHEBI:141005"/>
        <dbReference type="ChEBI" id="CHEBI:456216"/>
        <dbReference type="EC" id="6.3.2.17"/>
    </reaction>
</comment>
<dbReference type="PROSITE" id="PS01011">
    <property type="entry name" value="FOLYLPOLYGLU_SYNT_1"/>
    <property type="match status" value="1"/>
</dbReference>
<evidence type="ECO:0000256" key="7">
    <source>
        <dbReference type="ARBA" id="ARBA00022840"/>
    </source>
</evidence>
<keyword evidence="4 11" id="KW-0436">Ligase</keyword>
<dbReference type="EMBL" id="JACRSQ010000002">
    <property type="protein sequence ID" value="MBC8542371.1"/>
    <property type="molecule type" value="Genomic_DNA"/>
</dbReference>
<proteinExistence type="inferred from homology"/>
<feature type="domain" description="Mur ligase central" evidence="13">
    <location>
        <begin position="55"/>
        <end position="281"/>
    </location>
</feature>
<dbReference type="NCBIfam" id="TIGR01499">
    <property type="entry name" value="folC"/>
    <property type="match status" value="1"/>
</dbReference>
<evidence type="ECO:0000256" key="6">
    <source>
        <dbReference type="ARBA" id="ARBA00022741"/>
    </source>
</evidence>
<evidence type="ECO:0000313" key="15">
    <source>
        <dbReference type="Proteomes" id="UP000657006"/>
    </source>
</evidence>
<dbReference type="InterPro" id="IPR001645">
    <property type="entry name" value="Folylpolyglutamate_synth"/>
</dbReference>
<dbReference type="InterPro" id="IPR036615">
    <property type="entry name" value="Mur_ligase_C_dom_sf"/>
</dbReference>
<feature type="domain" description="Mur ligase C-terminal" evidence="12">
    <location>
        <begin position="308"/>
        <end position="429"/>
    </location>
</feature>
<dbReference type="GO" id="GO:0004326">
    <property type="term" value="F:tetrahydrofolylpolyglutamate synthase activity"/>
    <property type="evidence" value="ECO:0007669"/>
    <property type="project" value="UniProtKB-EC"/>
</dbReference>
<evidence type="ECO:0000259" key="12">
    <source>
        <dbReference type="Pfam" id="PF02875"/>
    </source>
</evidence>
<dbReference type="InterPro" id="IPR004101">
    <property type="entry name" value="Mur_ligase_C"/>
</dbReference>
<keyword evidence="5" id="KW-0479">Metal-binding</keyword>
<evidence type="ECO:0000256" key="9">
    <source>
        <dbReference type="ARBA" id="ARBA00030592"/>
    </source>
</evidence>
<dbReference type="InterPro" id="IPR013221">
    <property type="entry name" value="Mur_ligase_cen"/>
</dbReference>
<gene>
    <name evidence="14" type="ORF">H8730_02265</name>
</gene>
<sequence length="445" mass="49595">MDRPRALEKAQTPYEKLTTWLDQVPLYGRKNGLENMKSLMAFYQNPQDRIPIIHVAGTNGKGSCCAMLQRILMEAGYRTGLYISPHLQDYRERIRIDDQLISEADFVGIGCEIQDTIREMTGRGENHATFFEILTAMAYLYFYRRKVDMAVVETGVGGRLDATNVVKAPLLTVITSISLDHTRVLGRDLESIATEKAGIIKEGVPLVLAANPSSVQKVIRQVCQQKKSPYLYAGEGVPRIRCRDLTGQTLDVETPKLAYPNLRVSLCGDYQADNTAAVLEAVRVLQAKAMPIAETEVRRALQKVRWPGRMELAAVGDRRILLDGAHNEDGARQLGQYIQKHLSGQPLTLVFGALQKKDCTGILNHLTRSSEVKKILYTPIAGEECITATEFQTLVHSLHLQIPFEIAEGTDEAMELACGEGRLIVCAGSLYLVGEVKRWIARRKE</sequence>
<organism evidence="14 15">
    <name type="scientific">Bianquea renquensis</name>
    <dbReference type="NCBI Taxonomy" id="2763661"/>
    <lineage>
        <taxon>Bacteria</taxon>
        <taxon>Bacillati</taxon>
        <taxon>Bacillota</taxon>
        <taxon>Clostridia</taxon>
        <taxon>Eubacteriales</taxon>
        <taxon>Bianqueaceae</taxon>
        <taxon>Bianquea</taxon>
    </lineage>
</organism>
<reference evidence="14" key="1">
    <citation type="submission" date="2020-08" db="EMBL/GenBank/DDBJ databases">
        <title>Genome public.</title>
        <authorList>
            <person name="Liu C."/>
            <person name="Sun Q."/>
        </authorList>
    </citation>
    <scope>NUCLEOTIDE SEQUENCE</scope>
    <source>
        <strain evidence="14">NSJ-32</strain>
    </source>
</reference>
<dbReference type="PIRSF" id="PIRSF001563">
    <property type="entry name" value="Folylpolyglu_synth"/>
    <property type="match status" value="1"/>
</dbReference>
<dbReference type="EC" id="6.3.2.17" evidence="3"/>
<dbReference type="PANTHER" id="PTHR11136">
    <property type="entry name" value="FOLYLPOLYGLUTAMATE SYNTHASE-RELATED"/>
    <property type="match status" value="1"/>
</dbReference>
<keyword evidence="15" id="KW-1185">Reference proteome</keyword>
<keyword evidence="6 11" id="KW-0547">Nucleotide-binding</keyword>
<comment type="cofactor">
    <cofactor evidence="1">
        <name>Mg(2+)</name>
        <dbReference type="ChEBI" id="CHEBI:18420"/>
    </cofactor>
</comment>